<gene>
    <name evidence="8" type="ORF">IAA86_05640</name>
</gene>
<sequence length="295" mass="33627">MPLEIIPIILGLWAFWVAFIISDTQDNFLRERLKKTSGSVRKKRIFANLAHILKPISIKNIANSVMKNKLHSLLYSYGVASSDDDILEFESQRLLALLIVVVFSAVILFFSFNTITLYCVIIVCFLTYKYPEYRIVNLTKKKQREFTKFFPDALDLLSVCVEAGLGIDSAIEKVAQEFSELSKEVSFEFNRLSKDVMSGLSREDALKNMSKRVNTQDLQSFCAMLIQSEKMGTSVAQSLRVYCDTLRTRKKQRIEELVQSASTKMTIPMILFLLPALFIVILYPAVIKIMENMAG</sequence>
<dbReference type="EMBL" id="DVJQ01000048">
    <property type="protein sequence ID" value="HIS74481.1"/>
    <property type="molecule type" value="Genomic_DNA"/>
</dbReference>
<dbReference type="PANTHER" id="PTHR35007">
    <property type="entry name" value="INTEGRAL MEMBRANE PROTEIN-RELATED"/>
    <property type="match status" value="1"/>
</dbReference>
<name>A0A9D1JXX1_9BACT</name>
<evidence type="ECO:0000256" key="2">
    <source>
        <dbReference type="ARBA" id="ARBA00022475"/>
    </source>
</evidence>
<comment type="subcellular location">
    <subcellularLocation>
        <location evidence="1">Cell membrane</location>
        <topology evidence="1">Multi-pass membrane protein</topology>
    </subcellularLocation>
</comment>
<reference evidence="8" key="1">
    <citation type="submission" date="2020-10" db="EMBL/GenBank/DDBJ databases">
        <authorList>
            <person name="Gilroy R."/>
        </authorList>
    </citation>
    <scope>NUCLEOTIDE SEQUENCE</scope>
    <source>
        <strain evidence="8">CHK152-2871</strain>
    </source>
</reference>
<proteinExistence type="predicted"/>
<evidence type="ECO:0000256" key="1">
    <source>
        <dbReference type="ARBA" id="ARBA00004651"/>
    </source>
</evidence>
<feature type="transmembrane region" description="Helical" evidence="6">
    <location>
        <begin position="6"/>
        <end position="24"/>
    </location>
</feature>
<evidence type="ECO:0000313" key="8">
    <source>
        <dbReference type="EMBL" id="HIS74481.1"/>
    </source>
</evidence>
<evidence type="ECO:0000256" key="3">
    <source>
        <dbReference type="ARBA" id="ARBA00022692"/>
    </source>
</evidence>
<dbReference type="InterPro" id="IPR042094">
    <property type="entry name" value="T2SS_GspF_sf"/>
</dbReference>
<dbReference type="GO" id="GO:0005886">
    <property type="term" value="C:plasma membrane"/>
    <property type="evidence" value="ECO:0007669"/>
    <property type="project" value="UniProtKB-SubCell"/>
</dbReference>
<evidence type="ECO:0000259" key="7">
    <source>
        <dbReference type="Pfam" id="PF00482"/>
    </source>
</evidence>
<feature type="transmembrane region" description="Helical" evidence="6">
    <location>
        <begin position="95"/>
        <end position="128"/>
    </location>
</feature>
<feature type="domain" description="Type II secretion system protein GspF" evidence="7">
    <location>
        <begin position="154"/>
        <end position="282"/>
    </location>
</feature>
<dbReference type="Pfam" id="PF00482">
    <property type="entry name" value="T2SSF"/>
    <property type="match status" value="1"/>
</dbReference>
<dbReference type="PANTHER" id="PTHR35007:SF2">
    <property type="entry name" value="PILUS ASSEMBLE PROTEIN"/>
    <property type="match status" value="1"/>
</dbReference>
<accession>A0A9D1JXX1</accession>
<evidence type="ECO:0000256" key="4">
    <source>
        <dbReference type="ARBA" id="ARBA00022989"/>
    </source>
</evidence>
<keyword evidence="5 6" id="KW-0472">Membrane</keyword>
<evidence type="ECO:0000313" key="9">
    <source>
        <dbReference type="Proteomes" id="UP000886865"/>
    </source>
</evidence>
<dbReference type="InterPro" id="IPR018076">
    <property type="entry name" value="T2SS_GspF_dom"/>
</dbReference>
<evidence type="ECO:0000256" key="6">
    <source>
        <dbReference type="SAM" id="Phobius"/>
    </source>
</evidence>
<keyword evidence="4 6" id="KW-1133">Transmembrane helix</keyword>
<protein>
    <submittedName>
        <fullName evidence="8">Type II secretion system F family protein</fullName>
    </submittedName>
</protein>
<dbReference type="Proteomes" id="UP000886865">
    <property type="component" value="Unassembled WGS sequence"/>
</dbReference>
<comment type="caution">
    <text evidence="8">The sequence shown here is derived from an EMBL/GenBank/DDBJ whole genome shotgun (WGS) entry which is preliminary data.</text>
</comment>
<evidence type="ECO:0000256" key="5">
    <source>
        <dbReference type="ARBA" id="ARBA00023136"/>
    </source>
</evidence>
<organism evidence="8 9">
    <name type="scientific">Candidatus Galligastranaerophilus intestinavium</name>
    <dbReference type="NCBI Taxonomy" id="2840836"/>
    <lineage>
        <taxon>Bacteria</taxon>
        <taxon>Candidatus Galligastranaerophilus</taxon>
    </lineage>
</organism>
<keyword evidence="2" id="KW-1003">Cell membrane</keyword>
<keyword evidence="3 6" id="KW-0812">Transmembrane</keyword>
<dbReference type="AlphaFoldDB" id="A0A9D1JXX1"/>
<feature type="transmembrane region" description="Helical" evidence="6">
    <location>
        <begin position="269"/>
        <end position="290"/>
    </location>
</feature>
<dbReference type="Gene3D" id="1.20.81.30">
    <property type="entry name" value="Type II secretion system (T2SS), domain F"/>
    <property type="match status" value="1"/>
</dbReference>
<reference evidence="8" key="2">
    <citation type="journal article" date="2021" name="PeerJ">
        <title>Extensive microbial diversity within the chicken gut microbiome revealed by metagenomics and culture.</title>
        <authorList>
            <person name="Gilroy R."/>
            <person name="Ravi A."/>
            <person name="Getino M."/>
            <person name="Pursley I."/>
            <person name="Horton D.L."/>
            <person name="Alikhan N.F."/>
            <person name="Baker D."/>
            <person name="Gharbi K."/>
            <person name="Hall N."/>
            <person name="Watson M."/>
            <person name="Adriaenssens E.M."/>
            <person name="Foster-Nyarko E."/>
            <person name="Jarju S."/>
            <person name="Secka A."/>
            <person name="Antonio M."/>
            <person name="Oren A."/>
            <person name="Chaudhuri R.R."/>
            <person name="La Ragione R."/>
            <person name="Hildebrand F."/>
            <person name="Pallen M.J."/>
        </authorList>
    </citation>
    <scope>NUCLEOTIDE SEQUENCE</scope>
    <source>
        <strain evidence="8">CHK152-2871</strain>
    </source>
</reference>